<organism evidence="4 5">
    <name type="scientific">Amnibacterium endophyticum</name>
    <dbReference type="NCBI Taxonomy" id="2109337"/>
    <lineage>
        <taxon>Bacteria</taxon>
        <taxon>Bacillati</taxon>
        <taxon>Actinomycetota</taxon>
        <taxon>Actinomycetes</taxon>
        <taxon>Micrococcales</taxon>
        <taxon>Microbacteriaceae</taxon>
        <taxon>Amnibacterium</taxon>
    </lineage>
</organism>
<evidence type="ECO:0000256" key="1">
    <source>
        <dbReference type="SAM" id="MobiDB-lite"/>
    </source>
</evidence>
<dbReference type="EMBL" id="JBHUEA010000003">
    <property type="protein sequence ID" value="MFD1720511.1"/>
    <property type="molecule type" value="Genomic_DNA"/>
</dbReference>
<keyword evidence="2" id="KW-0472">Membrane</keyword>
<comment type="caution">
    <text evidence="4">The sequence shown here is derived from an EMBL/GenBank/DDBJ whole genome shotgun (WGS) entry which is preliminary data.</text>
</comment>
<gene>
    <name evidence="4" type="ORF">ACFSBI_03035</name>
</gene>
<evidence type="ECO:0000313" key="4">
    <source>
        <dbReference type="EMBL" id="MFD1720511.1"/>
    </source>
</evidence>
<keyword evidence="2" id="KW-1133">Transmembrane helix</keyword>
<dbReference type="InterPro" id="IPR046112">
    <property type="entry name" value="DUF6049"/>
</dbReference>
<evidence type="ECO:0000256" key="2">
    <source>
        <dbReference type="SAM" id="Phobius"/>
    </source>
</evidence>
<reference evidence="5" key="1">
    <citation type="journal article" date="2019" name="Int. J. Syst. Evol. Microbiol.">
        <title>The Global Catalogue of Microorganisms (GCM) 10K type strain sequencing project: providing services to taxonomists for standard genome sequencing and annotation.</title>
        <authorList>
            <consortium name="The Broad Institute Genomics Platform"/>
            <consortium name="The Broad Institute Genome Sequencing Center for Infectious Disease"/>
            <person name="Wu L."/>
            <person name="Ma J."/>
        </authorList>
    </citation>
    <scope>NUCLEOTIDE SEQUENCE [LARGE SCALE GENOMIC DNA]</scope>
    <source>
        <strain evidence="5">CGMCC 1.12471</strain>
    </source>
</reference>
<feature type="region of interest" description="Disordered" evidence="1">
    <location>
        <begin position="281"/>
        <end position="307"/>
    </location>
</feature>
<name>A0ABW4LB02_9MICO</name>
<feature type="chain" id="PRO_5045300427" evidence="3">
    <location>
        <begin position="28"/>
        <end position="666"/>
    </location>
</feature>
<keyword evidence="2" id="KW-0812">Transmembrane</keyword>
<feature type="signal peptide" evidence="3">
    <location>
        <begin position="1"/>
        <end position="27"/>
    </location>
</feature>
<keyword evidence="5" id="KW-1185">Reference proteome</keyword>
<protein>
    <submittedName>
        <fullName evidence="4">DUF6049 family protein</fullName>
    </submittedName>
</protein>
<feature type="transmembrane region" description="Helical" evidence="2">
    <location>
        <begin position="634"/>
        <end position="653"/>
    </location>
</feature>
<dbReference type="Pfam" id="PF19516">
    <property type="entry name" value="DUF6049"/>
    <property type="match status" value="1"/>
</dbReference>
<accession>A0ABW4LB02</accession>
<proteinExistence type="predicted"/>
<keyword evidence="3" id="KW-0732">Signal</keyword>
<evidence type="ECO:0000256" key="3">
    <source>
        <dbReference type="SAM" id="SignalP"/>
    </source>
</evidence>
<dbReference type="Proteomes" id="UP001597347">
    <property type="component" value="Unassembled WGS sequence"/>
</dbReference>
<dbReference type="RefSeq" id="WP_377931901.1">
    <property type="nucleotide sequence ID" value="NZ_JBHUEA010000003.1"/>
</dbReference>
<sequence>MRAGRVLAAAVAAALASVPLAAVPAVAAVTASPVSLVVAPENGGILREGQPLDVVVRISNGGTERVPAGRLALSMTRGPVASTEELLTLPGQLQGLLLTRTSARTPALEPGASADVDVRIPVKDLDETLSPADGARLLDVQLQASGVRVLAQSAVTRVTRSADRIGFGTVIPITIPAGRTGIVDAAEQRRLTGEDGAWTAALDAARAMPAATIALDPAVPASIRLAGDAAPASATDFLAALETAGNETVRLPYADGDLTLQRAAGLSEPLAPLSFAGATSTATSTSTTAPTPVATPAPTSSTSADDPTAWDWSDVDVAWPVPGTTSAADLGALASDGAVLLGSGDVEDTPARAAAGPLATIGGHRVLVADAVTSGLLATAAADDDVAGRSATAALVGALATDAVSGAAPTVLAVAGRGADAAGLARVLSLLDRQPWIRGSDASELVSQAEPAAVRLKPGTVPASRVTAVRGLLAAENRIQQVAKAAVDPDALVGPYRLTLLGLVSTAWREDETGWATASTEAARAFAAMPQQVSIVPTDRALVSTDGALTVQVRNALPQAITVDVTATTNNNRLRFEGAGRVQVAANSTNKTQLSFRSISNGRSTVDLRLVTPQGVVFGDPVARAVTVRAGFDTVVAVILLTGLAVLLALGVYRNVKRRRRPRAER</sequence>
<evidence type="ECO:0000313" key="5">
    <source>
        <dbReference type="Proteomes" id="UP001597347"/>
    </source>
</evidence>